<dbReference type="InterPro" id="IPR012162">
    <property type="entry name" value="PNPase"/>
</dbReference>
<dbReference type="CDD" id="cd11364">
    <property type="entry name" value="RNase_PH_PNPase_2"/>
    <property type="match status" value="1"/>
</dbReference>
<evidence type="ECO:0000256" key="5">
    <source>
        <dbReference type="ARBA" id="ARBA00022723"/>
    </source>
</evidence>
<dbReference type="SMART" id="SM00316">
    <property type="entry name" value="S1"/>
    <property type="match status" value="1"/>
</dbReference>
<feature type="region of interest" description="Disordered" evidence="9">
    <location>
        <begin position="731"/>
        <end position="752"/>
    </location>
</feature>
<keyword evidence="2 8" id="KW-0963">Cytoplasm</keyword>
<organism evidence="11 12">
    <name type="scientific">Amycolatopsis keratiniphila</name>
    <dbReference type="NCBI Taxonomy" id="129921"/>
    <lineage>
        <taxon>Bacteria</taxon>
        <taxon>Bacillati</taxon>
        <taxon>Actinomycetota</taxon>
        <taxon>Actinomycetes</taxon>
        <taxon>Pseudonocardiales</taxon>
        <taxon>Pseudonocardiaceae</taxon>
        <taxon>Amycolatopsis</taxon>
        <taxon>Amycolatopsis japonica group</taxon>
    </lineage>
</organism>
<dbReference type="InterPro" id="IPR012340">
    <property type="entry name" value="NA-bd_OB-fold"/>
</dbReference>
<dbReference type="FunFam" id="2.40.50.140:FF:000069">
    <property type="entry name" value="Polyribonucleotide nucleotidyltransferase"/>
    <property type="match status" value="1"/>
</dbReference>
<dbReference type="PANTHER" id="PTHR11252">
    <property type="entry name" value="POLYRIBONUCLEOTIDE NUCLEOTIDYLTRANSFERASE"/>
    <property type="match status" value="1"/>
</dbReference>
<dbReference type="SMART" id="SM00322">
    <property type="entry name" value="KH"/>
    <property type="match status" value="1"/>
</dbReference>
<dbReference type="AlphaFoldDB" id="R4T2B1"/>
<evidence type="ECO:0000259" key="10">
    <source>
        <dbReference type="PROSITE" id="PS50126"/>
    </source>
</evidence>
<dbReference type="InterPro" id="IPR036456">
    <property type="entry name" value="PNPase_PH_RNA-bd_sf"/>
</dbReference>
<dbReference type="KEGG" id="aoi:AORI_2235"/>
<dbReference type="GO" id="GO:0000287">
    <property type="term" value="F:magnesium ion binding"/>
    <property type="evidence" value="ECO:0007669"/>
    <property type="project" value="UniProtKB-UniRule"/>
</dbReference>
<dbReference type="CDD" id="cd02393">
    <property type="entry name" value="KH-I_PNPase"/>
    <property type="match status" value="1"/>
</dbReference>
<dbReference type="InterPro" id="IPR015848">
    <property type="entry name" value="PNPase_PH_RNA-bd_bac/org-type"/>
</dbReference>
<dbReference type="HAMAP" id="MF_01595">
    <property type="entry name" value="PNPase"/>
    <property type="match status" value="1"/>
</dbReference>
<dbReference type="Gene3D" id="2.40.50.140">
    <property type="entry name" value="Nucleic acid-binding proteins"/>
    <property type="match status" value="1"/>
</dbReference>
<feature type="binding site" evidence="8">
    <location>
        <position position="521"/>
    </location>
    <ligand>
        <name>Mg(2+)</name>
        <dbReference type="ChEBI" id="CHEBI:18420"/>
    </ligand>
</feature>
<keyword evidence="5 8" id="KW-0479">Metal-binding</keyword>
<evidence type="ECO:0000313" key="12">
    <source>
        <dbReference type="Proteomes" id="UP000013968"/>
    </source>
</evidence>
<name>R4T2B1_9PSEU</name>
<evidence type="ECO:0000256" key="7">
    <source>
        <dbReference type="ARBA" id="ARBA00022884"/>
    </source>
</evidence>
<dbReference type="InterPro" id="IPR036345">
    <property type="entry name" value="ExoRNase_PH_dom2_sf"/>
</dbReference>
<comment type="catalytic activity">
    <reaction evidence="8">
        <text>RNA(n+1) + phosphate = RNA(n) + a ribonucleoside 5'-diphosphate</text>
        <dbReference type="Rhea" id="RHEA:22096"/>
        <dbReference type="Rhea" id="RHEA-COMP:14527"/>
        <dbReference type="Rhea" id="RHEA-COMP:17342"/>
        <dbReference type="ChEBI" id="CHEBI:43474"/>
        <dbReference type="ChEBI" id="CHEBI:57930"/>
        <dbReference type="ChEBI" id="CHEBI:140395"/>
        <dbReference type="EC" id="2.7.7.8"/>
    </reaction>
</comment>
<proteinExistence type="inferred from homology"/>
<dbReference type="PATRIC" id="fig|1156913.3.peg.2288"/>
<dbReference type="InterPro" id="IPR001247">
    <property type="entry name" value="ExoRNase_PH_dom1"/>
</dbReference>
<dbReference type="SUPFAM" id="SSF46915">
    <property type="entry name" value="Polynucleotide phosphorylase/guanosine pentaphosphate synthase (PNPase/GPSI), domain 3"/>
    <property type="match status" value="1"/>
</dbReference>
<protein>
    <recommendedName>
        <fullName evidence="8">Polyribonucleotide nucleotidyltransferase</fullName>
        <ecNumber evidence="8">2.7.7.8</ecNumber>
    </recommendedName>
    <alternativeName>
        <fullName evidence="8">Polynucleotide phosphorylase</fullName>
        <shortName evidence="8">PNPase</shortName>
    </alternativeName>
</protein>
<dbReference type="FunFam" id="3.30.1370.10:FF:000001">
    <property type="entry name" value="Polyribonucleotide nucleotidyltransferase"/>
    <property type="match status" value="1"/>
</dbReference>
<keyword evidence="3 8" id="KW-0808">Transferase</keyword>
<dbReference type="NCBIfam" id="TIGR02696">
    <property type="entry name" value="pppGpp_PNP"/>
    <property type="match status" value="1"/>
</dbReference>
<dbReference type="Pfam" id="PF01138">
    <property type="entry name" value="RNase_PH"/>
    <property type="match status" value="2"/>
</dbReference>
<dbReference type="InterPro" id="IPR020568">
    <property type="entry name" value="Ribosomal_Su5_D2-typ_SF"/>
</dbReference>
<dbReference type="Pfam" id="PF00575">
    <property type="entry name" value="S1"/>
    <property type="match status" value="1"/>
</dbReference>
<keyword evidence="12" id="KW-1185">Reference proteome</keyword>
<comment type="subcellular location">
    <subcellularLocation>
        <location evidence="8">Cytoplasm</location>
    </subcellularLocation>
</comment>
<comment type="cofactor">
    <cofactor evidence="8">
        <name>Mg(2+)</name>
        <dbReference type="ChEBI" id="CHEBI:18420"/>
    </cofactor>
</comment>
<dbReference type="Pfam" id="PF00013">
    <property type="entry name" value="KH_1"/>
    <property type="match status" value="1"/>
</dbReference>
<reference evidence="11 12" key="1">
    <citation type="journal article" date="2013" name="BMC Genomics">
        <title>ContigScape: a Cytoscape plugin facilitating microbial genome gap closing.</title>
        <authorList>
            <person name="Tang B."/>
            <person name="Wang Q."/>
            <person name="Yang M."/>
            <person name="Xie F."/>
            <person name="Zhu Y."/>
            <person name="Zhuo Y."/>
            <person name="Wang S."/>
            <person name="Gao H."/>
            <person name="Ding X."/>
            <person name="Zhang L."/>
            <person name="Zhao G."/>
            <person name="Zheng H."/>
        </authorList>
    </citation>
    <scope>NUCLEOTIDE SEQUENCE [LARGE SCALE GENOMIC DNA]</scope>
    <source>
        <strain evidence="11 12">HCCB10007</strain>
    </source>
</reference>
<dbReference type="RefSeq" id="WP_016332617.1">
    <property type="nucleotide sequence ID" value="NC_021252.1"/>
</dbReference>
<dbReference type="SUPFAM" id="SSF55666">
    <property type="entry name" value="Ribonuclease PH domain 2-like"/>
    <property type="match status" value="2"/>
</dbReference>
<dbReference type="GO" id="GO:0004654">
    <property type="term" value="F:polyribonucleotide nucleotidyltransferase activity"/>
    <property type="evidence" value="ECO:0007669"/>
    <property type="project" value="UniProtKB-UniRule"/>
</dbReference>
<comment type="function">
    <text evidence="8">Involved in mRNA degradation. Catalyzes the phosphorolysis of single-stranded polyribonucleotides processively in the 3'- to 5'-direction.</text>
</comment>
<dbReference type="PROSITE" id="PS50084">
    <property type="entry name" value="KH_TYPE_1"/>
    <property type="match status" value="1"/>
</dbReference>
<dbReference type="SUPFAM" id="SSF54211">
    <property type="entry name" value="Ribosomal protein S5 domain 2-like"/>
    <property type="match status" value="2"/>
</dbReference>
<dbReference type="EC" id="2.7.7.8" evidence="8"/>
<evidence type="ECO:0000256" key="4">
    <source>
        <dbReference type="ARBA" id="ARBA00022695"/>
    </source>
</evidence>
<evidence type="ECO:0000256" key="1">
    <source>
        <dbReference type="ARBA" id="ARBA00007404"/>
    </source>
</evidence>
<comment type="similarity">
    <text evidence="1 8">Belongs to the polyribonucleotide nucleotidyltransferase family.</text>
</comment>
<evidence type="ECO:0000256" key="6">
    <source>
        <dbReference type="ARBA" id="ARBA00022842"/>
    </source>
</evidence>
<dbReference type="InterPro" id="IPR004088">
    <property type="entry name" value="KH_dom_type_1"/>
</dbReference>
<dbReference type="PROSITE" id="PS50126">
    <property type="entry name" value="S1"/>
    <property type="match status" value="1"/>
</dbReference>
<keyword evidence="4 8" id="KW-0548">Nucleotidyltransferase</keyword>
<dbReference type="FunFam" id="3.30.230.70:FF:000002">
    <property type="entry name" value="Polyribonucleotide nucleotidyltransferase"/>
    <property type="match status" value="1"/>
</dbReference>
<dbReference type="Gene3D" id="3.30.1370.10">
    <property type="entry name" value="K Homology domain, type 1"/>
    <property type="match status" value="1"/>
</dbReference>
<keyword evidence="7 8" id="KW-0694">RNA-binding</keyword>
<dbReference type="GO" id="GO:0006402">
    <property type="term" value="P:mRNA catabolic process"/>
    <property type="evidence" value="ECO:0007669"/>
    <property type="project" value="UniProtKB-UniRule"/>
</dbReference>
<keyword evidence="6 8" id="KW-0460">Magnesium</keyword>
<feature type="binding site" evidence="8">
    <location>
        <position position="527"/>
    </location>
    <ligand>
        <name>Mg(2+)</name>
        <dbReference type="ChEBI" id="CHEBI:18420"/>
    </ligand>
</feature>
<evidence type="ECO:0000313" key="11">
    <source>
        <dbReference type="EMBL" id="AGM04823.1"/>
    </source>
</evidence>
<dbReference type="PIRSF" id="PIRSF005499">
    <property type="entry name" value="PNPase"/>
    <property type="match status" value="1"/>
</dbReference>
<evidence type="ECO:0000256" key="3">
    <source>
        <dbReference type="ARBA" id="ARBA00022679"/>
    </source>
</evidence>
<dbReference type="GO" id="GO:0003723">
    <property type="term" value="F:RNA binding"/>
    <property type="evidence" value="ECO:0007669"/>
    <property type="project" value="UniProtKB-UniRule"/>
</dbReference>
<gene>
    <name evidence="8 11" type="primary">pnp</name>
    <name evidence="11" type="ORF">AORI_2235</name>
</gene>
<dbReference type="SUPFAM" id="SSF54791">
    <property type="entry name" value="Eukaryotic type KH-domain (KH-domain type I)"/>
    <property type="match status" value="1"/>
</dbReference>
<sequence>MTDSTGVTVHETEAVIDNGRFGTRTVRFETGRLARQAAGAVVAYLDEETMLLSATTASKHPKDHFDFFPLTVDVEERMYAAGRIPGAFFRREGRPSTDAILTCRLIDRPLRPSFADGLRNEIQVVITVQSLNPEDPYDVLAINAASASTQIAGLPFSGPVGGVRVALIDGQWVAFPTWKQLEEATFNMVVAGRIVGDDVAIMMVEAEGTEQTLDLIAAGGKAPDEIAVAEGLEAAKPFIKVLCEAQQQLAELAAKPTGEFPVFLAYEQDAYDAVAAIATDDLANALTIAGKQDRDNATDQVKAAVLEKIGLGEGEAFQGREKEIGAAFKALSKKIMRKRVLTDKIRMDGRGLTDIRSLAAEVAVIPRAHGSALFERGETQILGVTTLNMLRMEQQIDSLSPETTKRYLHHYNFPPFSTGETGRVGSPKRREIGHGMLAERALVPVLPKRDEFPYAIRQVSEALGSNGSTSMGSVCASTMALLNAGVPLKAPVAGIAMGLISDEVDGETRYVALTDILGAEDAMGDMDFKVAGTKDIITALQLDTKLDGIPSEVLAAALKQAKDARLTILEVIAEAIDGPDEMSPFAPRVTSVKIPVDKIGEVIGPKGKMINSITEETGADISIEDDGTIYVGAADGPSAEAAIDKINAIANPQLPKVGERFLGTVVKTAAFGAFVSLLPGKDGLVHISKLGNGKRIAKVEDVVNVGDKLRVEIADIDNRGKISLIVVKEDDAADAAEKPAEGDKAEAPKADA</sequence>
<dbReference type="Proteomes" id="UP000013968">
    <property type="component" value="Chromosome"/>
</dbReference>
<dbReference type="NCBIfam" id="NF008805">
    <property type="entry name" value="PRK11824.1"/>
    <property type="match status" value="1"/>
</dbReference>
<evidence type="ECO:0000256" key="8">
    <source>
        <dbReference type="HAMAP-Rule" id="MF_01595"/>
    </source>
</evidence>
<dbReference type="InterPro" id="IPR036612">
    <property type="entry name" value="KH_dom_type_1_sf"/>
</dbReference>
<dbReference type="InterPro" id="IPR003029">
    <property type="entry name" value="S1_domain"/>
</dbReference>
<dbReference type="PANTHER" id="PTHR11252:SF0">
    <property type="entry name" value="POLYRIBONUCLEOTIDE NUCLEOTIDYLTRANSFERASE 1, MITOCHONDRIAL"/>
    <property type="match status" value="1"/>
</dbReference>
<dbReference type="InterPro" id="IPR027408">
    <property type="entry name" value="PNPase/RNase_PH_dom_sf"/>
</dbReference>
<dbReference type="HOGENOM" id="CLU_004217_2_2_11"/>
<evidence type="ECO:0000256" key="2">
    <source>
        <dbReference type="ARBA" id="ARBA00022490"/>
    </source>
</evidence>
<dbReference type="CDD" id="cd04472">
    <property type="entry name" value="S1_PNPase"/>
    <property type="match status" value="1"/>
</dbReference>
<dbReference type="InterPro" id="IPR004087">
    <property type="entry name" value="KH_dom"/>
</dbReference>
<dbReference type="GO" id="GO:0006396">
    <property type="term" value="P:RNA processing"/>
    <property type="evidence" value="ECO:0007669"/>
    <property type="project" value="InterPro"/>
</dbReference>
<dbReference type="EMBL" id="CP003410">
    <property type="protein sequence ID" value="AGM04823.1"/>
    <property type="molecule type" value="Genomic_DNA"/>
</dbReference>
<dbReference type="GO" id="GO:0000175">
    <property type="term" value="F:3'-5'-RNA exonuclease activity"/>
    <property type="evidence" value="ECO:0007669"/>
    <property type="project" value="TreeGrafter"/>
</dbReference>
<dbReference type="FunFam" id="3.30.230.70:FF:000001">
    <property type="entry name" value="Polyribonucleotide nucleotidyltransferase"/>
    <property type="match status" value="1"/>
</dbReference>
<dbReference type="Gene3D" id="3.30.230.70">
    <property type="entry name" value="GHMP Kinase, N-terminal domain"/>
    <property type="match status" value="2"/>
</dbReference>
<dbReference type="GO" id="GO:0005829">
    <property type="term" value="C:cytosol"/>
    <property type="evidence" value="ECO:0007669"/>
    <property type="project" value="TreeGrafter"/>
</dbReference>
<feature type="domain" description="S1 motif" evidence="10">
    <location>
        <begin position="658"/>
        <end position="727"/>
    </location>
</feature>
<dbReference type="SUPFAM" id="SSF50249">
    <property type="entry name" value="Nucleic acid-binding proteins"/>
    <property type="match status" value="1"/>
</dbReference>
<dbReference type="NCBIfam" id="TIGR03591">
    <property type="entry name" value="polynuc_phos"/>
    <property type="match status" value="1"/>
</dbReference>
<evidence type="ECO:0000256" key="9">
    <source>
        <dbReference type="SAM" id="MobiDB-lite"/>
    </source>
</evidence>
<accession>R4T2B1</accession>
<dbReference type="InterPro" id="IPR014069">
    <property type="entry name" value="GPSI/PNP"/>
</dbReference>
<dbReference type="Pfam" id="PF03726">
    <property type="entry name" value="PNPase"/>
    <property type="match status" value="1"/>
</dbReference>